<dbReference type="PROSITE" id="PS51318">
    <property type="entry name" value="TAT"/>
    <property type="match status" value="1"/>
</dbReference>
<dbReference type="eggNOG" id="ENOG5031PVK">
    <property type="taxonomic scope" value="Bacteria"/>
</dbReference>
<dbReference type="InterPro" id="IPR006311">
    <property type="entry name" value="TAT_signal"/>
</dbReference>
<name>B1XW33_LEPCP</name>
<feature type="chain" id="PRO_5002770310" evidence="1">
    <location>
        <begin position="33"/>
        <end position="131"/>
    </location>
</feature>
<dbReference type="Proteomes" id="UP000001693">
    <property type="component" value="Chromosome"/>
</dbReference>
<dbReference type="EMBL" id="CP001013">
    <property type="protein sequence ID" value="ACB32560.1"/>
    <property type="molecule type" value="Genomic_DNA"/>
</dbReference>
<evidence type="ECO:0000313" key="3">
    <source>
        <dbReference type="Proteomes" id="UP000001693"/>
    </source>
</evidence>
<dbReference type="InterPro" id="IPR046150">
    <property type="entry name" value="DUF6152"/>
</dbReference>
<accession>B1XW33</accession>
<reference evidence="2 3" key="1">
    <citation type="submission" date="2008-03" db="EMBL/GenBank/DDBJ databases">
        <title>Complete sequence of Leptothrix cholodnii SP-6.</title>
        <authorList>
            <consortium name="US DOE Joint Genome Institute"/>
            <person name="Copeland A."/>
            <person name="Lucas S."/>
            <person name="Lapidus A."/>
            <person name="Glavina del Rio T."/>
            <person name="Dalin E."/>
            <person name="Tice H."/>
            <person name="Bruce D."/>
            <person name="Goodwin L."/>
            <person name="Pitluck S."/>
            <person name="Chertkov O."/>
            <person name="Brettin T."/>
            <person name="Detter J.C."/>
            <person name="Han C."/>
            <person name="Kuske C.R."/>
            <person name="Schmutz J."/>
            <person name="Larimer F."/>
            <person name="Land M."/>
            <person name="Hauser L."/>
            <person name="Kyrpides N."/>
            <person name="Lykidis A."/>
            <person name="Emerson D."/>
            <person name="Richardson P."/>
        </authorList>
    </citation>
    <scope>NUCLEOTIDE SEQUENCE [LARGE SCALE GENOMIC DNA]</scope>
    <source>
        <strain evidence="3">ATCC 51168 / LMG 8142 / SP-6</strain>
    </source>
</reference>
<organism evidence="2 3">
    <name type="scientific">Leptothrix cholodnii (strain ATCC 51168 / LMG 8142 / SP-6)</name>
    <name type="common">Leptothrix discophora (strain SP-6)</name>
    <dbReference type="NCBI Taxonomy" id="395495"/>
    <lineage>
        <taxon>Bacteria</taxon>
        <taxon>Pseudomonadati</taxon>
        <taxon>Pseudomonadota</taxon>
        <taxon>Betaproteobacteria</taxon>
        <taxon>Burkholderiales</taxon>
        <taxon>Sphaerotilaceae</taxon>
        <taxon>Leptothrix</taxon>
    </lineage>
</organism>
<sequence precursor="true">MSHTPADLPRRLWLRSLSGAALAAALALPAVAHHGWSWAEDGNSELRGEIVAAKLGNPHGELTLNVDGVRWIVEVGQPWRHERIGLKDEMLVKGVTLSVAGHRHADPKKKVFKAERVFIDGQKFDLYPDRD</sequence>
<dbReference type="KEGG" id="lch:Lcho_0285"/>
<keyword evidence="1" id="KW-0732">Signal</keyword>
<evidence type="ECO:0000256" key="1">
    <source>
        <dbReference type="SAM" id="SignalP"/>
    </source>
</evidence>
<protein>
    <submittedName>
        <fullName evidence="2">Uncharacterized protein</fullName>
    </submittedName>
</protein>
<evidence type="ECO:0000313" key="2">
    <source>
        <dbReference type="EMBL" id="ACB32560.1"/>
    </source>
</evidence>
<dbReference type="HOGENOM" id="CLU_138536_0_0_4"/>
<proteinExistence type="predicted"/>
<dbReference type="OrthoDB" id="6896283at2"/>
<keyword evidence="3" id="KW-1185">Reference proteome</keyword>
<dbReference type="STRING" id="395495.Lcho_0285"/>
<dbReference type="AlphaFoldDB" id="B1XW33"/>
<feature type="signal peptide" evidence="1">
    <location>
        <begin position="1"/>
        <end position="32"/>
    </location>
</feature>
<gene>
    <name evidence="2" type="ordered locus">Lcho_0285</name>
</gene>
<dbReference type="RefSeq" id="WP_012345322.1">
    <property type="nucleotide sequence ID" value="NC_010524.1"/>
</dbReference>
<dbReference type="Pfam" id="PF19649">
    <property type="entry name" value="DUF6152"/>
    <property type="match status" value="1"/>
</dbReference>